<reference evidence="1 2" key="1">
    <citation type="submission" date="2018-07" db="EMBL/GenBank/DDBJ databases">
        <title>Exploring interactions and the metabolic potential of the ultra-small soil bacteria Hylemonella gracilis.</title>
        <authorList>
            <person name="Tyc O."/>
            <person name="Kulkarni P."/>
            <person name="Gawehns F."/>
            <person name="Hundscheid M."/>
            <person name="Zweers H."/>
            <person name="Garbeva P."/>
        </authorList>
    </citation>
    <scope>NUCLEOTIDE SEQUENCE [LARGE SCALE GENOMIC DNA]</scope>
    <source>
        <strain evidence="1 2">NS1</strain>
    </source>
</reference>
<dbReference type="PANTHER" id="PTHR47814">
    <property type="entry name" value="PEPTIDYL-TRNA HYDROLASE ARFB"/>
    <property type="match status" value="1"/>
</dbReference>
<proteinExistence type="predicted"/>
<dbReference type="Gene3D" id="3.30.160.20">
    <property type="match status" value="1"/>
</dbReference>
<dbReference type="EMBL" id="CP031395">
    <property type="protein sequence ID" value="QBK04892.1"/>
    <property type="molecule type" value="Genomic_DNA"/>
</dbReference>
<dbReference type="GO" id="GO:0004045">
    <property type="term" value="F:peptidyl-tRNA hydrolase activity"/>
    <property type="evidence" value="ECO:0007669"/>
    <property type="project" value="TreeGrafter"/>
</dbReference>
<gene>
    <name evidence="1" type="ORF">DW355_09000</name>
</gene>
<name>A0A4P6UIH0_9BURK</name>
<dbReference type="OrthoDB" id="9815709at2"/>
<protein>
    <submittedName>
        <fullName evidence="1">Uncharacterized protein</fullName>
    </submittedName>
</protein>
<dbReference type="SUPFAM" id="SSF75620">
    <property type="entry name" value="Release factor"/>
    <property type="match status" value="1"/>
</dbReference>
<dbReference type="PANTHER" id="PTHR47814:SF1">
    <property type="entry name" value="PEPTIDYL-TRNA HYDROLASE ARFB"/>
    <property type="match status" value="1"/>
</dbReference>
<dbReference type="AlphaFoldDB" id="A0A4P6UIH0"/>
<dbReference type="Proteomes" id="UP000292939">
    <property type="component" value="Chromosome"/>
</dbReference>
<accession>A0A4P6UIH0</accession>
<dbReference type="InterPro" id="IPR045853">
    <property type="entry name" value="Pep_chain_release_fac_I_sf"/>
</dbReference>
<dbReference type="GO" id="GO:0072344">
    <property type="term" value="P:rescue of stalled ribosome"/>
    <property type="evidence" value="ECO:0007669"/>
    <property type="project" value="TreeGrafter"/>
</dbReference>
<evidence type="ECO:0000313" key="2">
    <source>
        <dbReference type="Proteomes" id="UP000292939"/>
    </source>
</evidence>
<dbReference type="KEGG" id="hgr:DW355_09000"/>
<dbReference type="GO" id="GO:0043022">
    <property type="term" value="F:ribosome binding"/>
    <property type="evidence" value="ECO:0007669"/>
    <property type="project" value="TreeGrafter"/>
</dbReference>
<evidence type="ECO:0000313" key="1">
    <source>
        <dbReference type="EMBL" id="QBK04892.1"/>
    </source>
</evidence>
<sequence length="95" mass="10317">MASRVNEAEVEITAMRAHGPGDQNLNKVSTAVRLRFDIRASSLPVAVNKRLPALPGRLALPHQRFLTIRAVNPGSRPHLQHSFRLRAGSCVASTG</sequence>
<organism evidence="1 2">
    <name type="scientific">Hylemonella gracilis</name>
    <dbReference type="NCBI Taxonomy" id="80880"/>
    <lineage>
        <taxon>Bacteria</taxon>
        <taxon>Pseudomonadati</taxon>
        <taxon>Pseudomonadota</taxon>
        <taxon>Betaproteobacteria</taxon>
        <taxon>Burkholderiales</taxon>
        <taxon>Comamonadaceae</taxon>
        <taxon>Hylemonella</taxon>
    </lineage>
</organism>